<organism evidence="1">
    <name type="scientific">uncultured marine thaumarchaeote SAT1000_48_A08</name>
    <dbReference type="NCBI Taxonomy" id="1456414"/>
    <lineage>
        <taxon>Archaea</taxon>
        <taxon>Nitrososphaerota</taxon>
        <taxon>environmental samples</taxon>
    </lineage>
</organism>
<dbReference type="EMBL" id="KF901284">
    <property type="protein sequence ID" value="AIF25174.1"/>
    <property type="molecule type" value="Genomic_DNA"/>
</dbReference>
<dbReference type="AlphaFoldDB" id="A0A075IB82"/>
<evidence type="ECO:0000313" key="1">
    <source>
        <dbReference type="EMBL" id="AIF25174.1"/>
    </source>
</evidence>
<sequence>MLFRFDVPLPVTVALPFEEARGFGSGIVLNFLLPVPLPVVTDLLPAAFFLAA</sequence>
<name>A0A075IB82_9ARCH</name>
<protein>
    <submittedName>
        <fullName evidence="1">Uncharacterized protein</fullName>
    </submittedName>
</protein>
<reference evidence="1" key="1">
    <citation type="journal article" date="2014" name="Genome Biol. Evol.">
        <title>Pangenome evidence for extensive interdomain horizontal transfer affecting lineage core and shell genes in uncultured planktonic thaumarchaeota and euryarchaeota.</title>
        <authorList>
            <person name="Deschamps P."/>
            <person name="Zivanovic Y."/>
            <person name="Moreira D."/>
            <person name="Rodriguez-Valera F."/>
            <person name="Lopez-Garcia P."/>
        </authorList>
    </citation>
    <scope>NUCLEOTIDE SEQUENCE</scope>
</reference>
<accession>A0A075IB82</accession>
<proteinExistence type="predicted"/>